<sequence>MVRSPTSGYSYNFMPKSDDSGSKFVPFYSWGVRSTYNDSNVHVCSKVSGLKLLQMFRRSALFSQVVGWHSKVYWSLTVTQSWNWQTCVNRVHELMFTKVRHGYAKRLDAYDPVSVVETSHW</sequence>
<dbReference type="EMBL" id="ML120544">
    <property type="protein sequence ID" value="RPA90045.1"/>
    <property type="molecule type" value="Genomic_DNA"/>
</dbReference>
<keyword evidence="2" id="KW-1185">Reference proteome</keyword>
<accession>A0A3N4IW57</accession>
<gene>
    <name evidence="1" type="ORF">L873DRAFT_1795724</name>
</gene>
<name>A0A3N4IW57_9PEZI</name>
<proteinExistence type="predicted"/>
<protein>
    <submittedName>
        <fullName evidence="1">Uncharacterized protein</fullName>
    </submittedName>
</protein>
<dbReference type="Proteomes" id="UP000276215">
    <property type="component" value="Unassembled WGS sequence"/>
</dbReference>
<reference evidence="1 2" key="1">
    <citation type="journal article" date="2018" name="Nat. Ecol. Evol.">
        <title>Pezizomycetes genomes reveal the molecular basis of ectomycorrhizal truffle lifestyle.</title>
        <authorList>
            <person name="Murat C."/>
            <person name="Payen T."/>
            <person name="Noel B."/>
            <person name="Kuo A."/>
            <person name="Morin E."/>
            <person name="Chen J."/>
            <person name="Kohler A."/>
            <person name="Krizsan K."/>
            <person name="Balestrini R."/>
            <person name="Da Silva C."/>
            <person name="Montanini B."/>
            <person name="Hainaut M."/>
            <person name="Levati E."/>
            <person name="Barry K.W."/>
            <person name="Belfiori B."/>
            <person name="Cichocki N."/>
            <person name="Clum A."/>
            <person name="Dockter R.B."/>
            <person name="Fauchery L."/>
            <person name="Guy J."/>
            <person name="Iotti M."/>
            <person name="Le Tacon F."/>
            <person name="Lindquist E.A."/>
            <person name="Lipzen A."/>
            <person name="Malagnac F."/>
            <person name="Mello A."/>
            <person name="Molinier V."/>
            <person name="Miyauchi S."/>
            <person name="Poulain J."/>
            <person name="Riccioni C."/>
            <person name="Rubini A."/>
            <person name="Sitrit Y."/>
            <person name="Splivallo R."/>
            <person name="Traeger S."/>
            <person name="Wang M."/>
            <person name="Zifcakova L."/>
            <person name="Wipf D."/>
            <person name="Zambonelli A."/>
            <person name="Paolocci F."/>
            <person name="Nowrousian M."/>
            <person name="Ottonello S."/>
            <person name="Baldrian P."/>
            <person name="Spatafora J.W."/>
            <person name="Henrissat B."/>
            <person name="Nagy L.G."/>
            <person name="Aury J.M."/>
            <person name="Wincker P."/>
            <person name="Grigoriev I.V."/>
            <person name="Bonfante P."/>
            <person name="Martin F.M."/>
        </authorList>
    </citation>
    <scope>NUCLEOTIDE SEQUENCE [LARGE SCALE GENOMIC DNA]</scope>
    <source>
        <strain evidence="1 2">120613-1</strain>
    </source>
</reference>
<dbReference type="AlphaFoldDB" id="A0A3N4IW57"/>
<evidence type="ECO:0000313" key="1">
    <source>
        <dbReference type="EMBL" id="RPA90045.1"/>
    </source>
</evidence>
<evidence type="ECO:0000313" key="2">
    <source>
        <dbReference type="Proteomes" id="UP000276215"/>
    </source>
</evidence>
<organism evidence="1 2">
    <name type="scientific">Choiromyces venosus 120613-1</name>
    <dbReference type="NCBI Taxonomy" id="1336337"/>
    <lineage>
        <taxon>Eukaryota</taxon>
        <taxon>Fungi</taxon>
        <taxon>Dikarya</taxon>
        <taxon>Ascomycota</taxon>
        <taxon>Pezizomycotina</taxon>
        <taxon>Pezizomycetes</taxon>
        <taxon>Pezizales</taxon>
        <taxon>Tuberaceae</taxon>
        <taxon>Choiromyces</taxon>
    </lineage>
</organism>